<evidence type="ECO:0000256" key="2">
    <source>
        <dbReference type="ARBA" id="ARBA00022692"/>
    </source>
</evidence>
<dbReference type="GO" id="GO:0009252">
    <property type="term" value="P:peptidoglycan biosynthetic process"/>
    <property type="evidence" value="ECO:0007669"/>
    <property type="project" value="UniProtKB-UniRule"/>
</dbReference>
<name>A0A9R1CB04_9BACT</name>
<dbReference type="GO" id="GO:0071555">
    <property type="term" value="P:cell wall organization"/>
    <property type="evidence" value="ECO:0007669"/>
    <property type="project" value="UniProtKB-KW"/>
</dbReference>
<dbReference type="NCBIfam" id="TIGR00247">
    <property type="entry name" value="endolytic transglycosylase MltG"/>
    <property type="match status" value="1"/>
</dbReference>
<evidence type="ECO:0000256" key="7">
    <source>
        <dbReference type="HAMAP-Rule" id="MF_02065"/>
    </source>
</evidence>
<keyword evidence="5 7" id="KW-0456">Lyase</keyword>
<reference evidence="8" key="1">
    <citation type="journal article" date="2022" name="Int. J. Syst. Evol. Microbiol.">
        <title>Prevotella lacticifex sp. nov., isolated from the rumen of cows.</title>
        <authorList>
            <person name="Shinkai T."/>
            <person name="Ikeyama N."/>
            <person name="Kumagai M."/>
            <person name="Ohmori H."/>
            <person name="Sakamoto M."/>
            <person name="Ohkuma M."/>
            <person name="Mitsumori M."/>
        </authorList>
    </citation>
    <scope>NUCLEOTIDE SEQUENCE</scope>
    <source>
        <strain evidence="8">R5076</strain>
    </source>
</reference>
<feature type="site" description="Important for catalytic activity" evidence="7">
    <location>
        <position position="195"/>
    </location>
</feature>
<dbReference type="Proteomes" id="UP000825483">
    <property type="component" value="Unassembled WGS sequence"/>
</dbReference>
<evidence type="ECO:0000313" key="8">
    <source>
        <dbReference type="EMBL" id="GJG59237.1"/>
    </source>
</evidence>
<dbReference type="CDD" id="cd08010">
    <property type="entry name" value="MltG_like"/>
    <property type="match status" value="1"/>
</dbReference>
<keyword evidence="6 7" id="KW-0961">Cell wall biogenesis/degradation</keyword>
<comment type="similarity">
    <text evidence="7">Belongs to the transglycosylase MltG family.</text>
</comment>
<dbReference type="AlphaFoldDB" id="A0A9R1CB04"/>
<dbReference type="PANTHER" id="PTHR30518:SF2">
    <property type="entry name" value="ENDOLYTIC MUREIN TRANSGLYCOSYLASE"/>
    <property type="match status" value="1"/>
</dbReference>
<sequence length="319" mass="36727">MAVVWALFFHAMSKGGDRYIYISPTDNIDSVYAKLRPISNATSFAGFRILASVTGYAGHIRSGRYAVDNTGALFTFRNFKNGHQASVHLTVPSMHLVSDLGDVFAKKMKFTKKEFMAAATDSLFLDSLGYKPSNIIAVFVPNTYDFYWDISPREFIRKMAKNYDQFWTPARRQKAEADSLKPMQVMIIASMISEETNNKKEKPIIAGIYINRLRINMPLQSCPTVKYALKRFDLERIYTWMTQIDNPYNTYNRYGLPPGPIRNPNPEDIDAVLNFVHHDYLYMCASAKFDGTHHFSKTYEEQKAYSKEYDSELNKRNIK</sequence>
<evidence type="ECO:0000313" key="9">
    <source>
        <dbReference type="Proteomes" id="UP000825483"/>
    </source>
</evidence>
<comment type="catalytic activity">
    <reaction evidence="7">
        <text>a peptidoglycan chain = a peptidoglycan chain with N-acetyl-1,6-anhydromuramyl-[peptide] at the reducing end + a peptidoglycan chain with N-acetylglucosamine at the non-reducing end.</text>
        <dbReference type="EC" id="4.2.2.29"/>
    </reaction>
</comment>
<evidence type="ECO:0000256" key="1">
    <source>
        <dbReference type="ARBA" id="ARBA00022475"/>
    </source>
</evidence>
<comment type="function">
    <text evidence="7">Functions as a peptidoglycan terminase that cleaves nascent peptidoglycan strands endolytically to terminate their elongation.</text>
</comment>
<keyword evidence="1 7" id="KW-1003">Cell membrane</keyword>
<dbReference type="HAMAP" id="MF_02065">
    <property type="entry name" value="MltG"/>
    <property type="match status" value="1"/>
</dbReference>
<evidence type="ECO:0000256" key="5">
    <source>
        <dbReference type="ARBA" id="ARBA00023239"/>
    </source>
</evidence>
<keyword evidence="9" id="KW-1185">Reference proteome</keyword>
<dbReference type="EMBL" id="BPUB01000002">
    <property type="protein sequence ID" value="GJG59237.1"/>
    <property type="molecule type" value="Genomic_DNA"/>
</dbReference>
<dbReference type="Pfam" id="PF02618">
    <property type="entry name" value="YceG"/>
    <property type="match status" value="1"/>
</dbReference>
<dbReference type="Gene3D" id="3.30.160.60">
    <property type="entry name" value="Classic Zinc Finger"/>
    <property type="match status" value="1"/>
</dbReference>
<proteinExistence type="inferred from homology"/>
<organism evidence="8 9">
    <name type="scientific">Prevotella lacticifex</name>
    <dbReference type="NCBI Taxonomy" id="2854755"/>
    <lineage>
        <taxon>Bacteria</taxon>
        <taxon>Pseudomonadati</taxon>
        <taxon>Bacteroidota</taxon>
        <taxon>Bacteroidia</taxon>
        <taxon>Bacteroidales</taxon>
        <taxon>Prevotellaceae</taxon>
        <taxon>Prevotella</taxon>
    </lineage>
</organism>
<dbReference type="PANTHER" id="PTHR30518">
    <property type="entry name" value="ENDOLYTIC MUREIN TRANSGLYCOSYLASE"/>
    <property type="match status" value="1"/>
</dbReference>
<dbReference type="InterPro" id="IPR003770">
    <property type="entry name" value="MLTG-like"/>
</dbReference>
<dbReference type="GO" id="GO:0008932">
    <property type="term" value="F:lytic endotransglycosylase activity"/>
    <property type="evidence" value="ECO:0007669"/>
    <property type="project" value="UniProtKB-UniRule"/>
</dbReference>
<evidence type="ECO:0000256" key="3">
    <source>
        <dbReference type="ARBA" id="ARBA00022989"/>
    </source>
</evidence>
<dbReference type="GO" id="GO:0005886">
    <property type="term" value="C:plasma membrane"/>
    <property type="evidence" value="ECO:0007669"/>
    <property type="project" value="UniProtKB-UniRule"/>
</dbReference>
<dbReference type="EC" id="4.2.2.29" evidence="7"/>
<accession>A0A9R1CB04</accession>
<gene>
    <name evidence="7" type="primary">mltG</name>
    <name evidence="8" type="ORF">PRLR5076_20880</name>
</gene>
<evidence type="ECO:0000256" key="6">
    <source>
        <dbReference type="ARBA" id="ARBA00023316"/>
    </source>
</evidence>
<protein>
    <recommendedName>
        <fullName evidence="7">Endolytic murein transglycosylase</fullName>
        <ecNumber evidence="7">4.2.2.29</ecNumber>
    </recommendedName>
    <alternativeName>
        <fullName evidence="7">Peptidoglycan lytic transglycosylase</fullName>
    </alternativeName>
    <alternativeName>
        <fullName evidence="7">Peptidoglycan polymerization terminase</fullName>
    </alternativeName>
</protein>
<keyword evidence="3 7" id="KW-1133">Transmembrane helix</keyword>
<keyword evidence="2 7" id="KW-0812">Transmembrane</keyword>
<comment type="caution">
    <text evidence="8">The sequence shown here is derived from an EMBL/GenBank/DDBJ whole genome shotgun (WGS) entry which is preliminary data.</text>
</comment>
<keyword evidence="4 7" id="KW-0472">Membrane</keyword>
<evidence type="ECO:0000256" key="4">
    <source>
        <dbReference type="ARBA" id="ARBA00023136"/>
    </source>
</evidence>